<gene>
    <name evidence="2" type="ORF">DY240_27800</name>
</gene>
<comment type="caution">
    <text evidence="2">The sequence shown here is derived from an EMBL/GenBank/DDBJ whole genome shotgun (WGS) entry which is preliminary data.</text>
</comment>
<dbReference type="SUPFAM" id="SSF55961">
    <property type="entry name" value="Bet v1-like"/>
    <property type="match status" value="1"/>
</dbReference>
<dbReference type="OrthoDB" id="9787428at2"/>
<evidence type="ECO:0000256" key="1">
    <source>
        <dbReference type="SAM" id="Phobius"/>
    </source>
</evidence>
<dbReference type="RefSeq" id="WP_119662906.1">
    <property type="nucleotide sequence ID" value="NZ_QUAL01000412.1"/>
</dbReference>
<accession>A0A418KHN5</accession>
<evidence type="ECO:0000313" key="3">
    <source>
        <dbReference type="Proteomes" id="UP000284057"/>
    </source>
</evidence>
<protein>
    <submittedName>
        <fullName evidence="2">Carbon monoxide dehydrogenase</fullName>
    </submittedName>
</protein>
<name>A0A418KHN5_9ACTN</name>
<dbReference type="InterPro" id="IPR023393">
    <property type="entry name" value="START-like_dom_sf"/>
</dbReference>
<dbReference type="AlphaFoldDB" id="A0A418KHN5"/>
<evidence type="ECO:0000313" key="2">
    <source>
        <dbReference type="EMBL" id="RIQ12032.1"/>
    </source>
</evidence>
<dbReference type="EMBL" id="QUAL01000412">
    <property type="protein sequence ID" value="RIQ12032.1"/>
    <property type="molecule type" value="Genomic_DNA"/>
</dbReference>
<proteinExistence type="predicted"/>
<reference evidence="2 3" key="1">
    <citation type="submission" date="2018-09" db="EMBL/GenBank/DDBJ databases">
        <title>Isolation, diversity and antifungal activity of actinobacteria from wheat.</title>
        <authorList>
            <person name="Han C."/>
        </authorList>
    </citation>
    <scope>NUCLEOTIDE SEQUENCE [LARGE SCALE GENOMIC DNA]</scope>
    <source>
        <strain evidence="2 3">NEAU-YY265</strain>
    </source>
</reference>
<dbReference type="Gene3D" id="3.30.530.20">
    <property type="match status" value="1"/>
</dbReference>
<dbReference type="InterPro" id="IPR010419">
    <property type="entry name" value="CO_DH_gsu"/>
</dbReference>
<dbReference type="PANTHER" id="PTHR38588">
    <property type="entry name" value="BLL0334 PROTEIN"/>
    <property type="match status" value="1"/>
</dbReference>
<dbReference type="Pfam" id="PF06240">
    <property type="entry name" value="COXG"/>
    <property type="match status" value="1"/>
</dbReference>
<dbReference type="CDD" id="cd05018">
    <property type="entry name" value="CoxG"/>
    <property type="match status" value="1"/>
</dbReference>
<keyword evidence="3" id="KW-1185">Reference proteome</keyword>
<feature type="transmembrane region" description="Helical" evidence="1">
    <location>
        <begin position="191"/>
        <end position="210"/>
    </location>
</feature>
<sequence>MKVSGTAVLHAPRADVWKALNDPAVLVRTIPGCQRLEESGPDRYRMTVTAGVGSIKGTYAGDVTLHDQQEPASFVMTASGAGAPGTVSADVRVTLSDDGPGATRLDYDADAIVGGMIGGVGQRMLAGVAKKTAGEFFAAVDDVLTGAAAVPAPAAGVSTEPAAPVAGAPGVYEAPVPVRASAAPADFTRGILVGAAVALAGVALGGWLGTRVRRDG</sequence>
<keyword evidence="1" id="KW-1133">Transmembrane helix</keyword>
<keyword evidence="1" id="KW-0472">Membrane</keyword>
<dbReference type="PANTHER" id="PTHR38588:SF1">
    <property type="entry name" value="BLL0334 PROTEIN"/>
    <property type="match status" value="1"/>
</dbReference>
<dbReference type="Proteomes" id="UP000284057">
    <property type="component" value="Unassembled WGS sequence"/>
</dbReference>
<organism evidence="2 3">
    <name type="scientific">Jiangella rhizosphaerae</name>
    <dbReference type="NCBI Taxonomy" id="2293569"/>
    <lineage>
        <taxon>Bacteria</taxon>
        <taxon>Bacillati</taxon>
        <taxon>Actinomycetota</taxon>
        <taxon>Actinomycetes</taxon>
        <taxon>Jiangellales</taxon>
        <taxon>Jiangellaceae</taxon>
        <taxon>Jiangella</taxon>
    </lineage>
</organism>
<keyword evidence="1" id="KW-0812">Transmembrane</keyword>